<evidence type="ECO:0000313" key="2">
    <source>
        <dbReference type="EMBL" id="PFX17495.1"/>
    </source>
</evidence>
<dbReference type="PROSITE" id="PS50878">
    <property type="entry name" value="RT_POL"/>
    <property type="match status" value="1"/>
</dbReference>
<dbReference type="InterPro" id="IPR000477">
    <property type="entry name" value="RT_dom"/>
</dbReference>
<feature type="domain" description="Reverse transcriptase" evidence="1">
    <location>
        <begin position="334"/>
        <end position="584"/>
    </location>
</feature>
<dbReference type="Proteomes" id="UP000225706">
    <property type="component" value="Unassembled WGS sequence"/>
</dbReference>
<reference evidence="3" key="1">
    <citation type="journal article" date="2017" name="bioRxiv">
        <title>Comparative analysis of the genomes of Stylophora pistillata and Acropora digitifera provides evidence for extensive differences between species of corals.</title>
        <authorList>
            <person name="Voolstra C.R."/>
            <person name="Li Y."/>
            <person name="Liew Y.J."/>
            <person name="Baumgarten S."/>
            <person name="Zoccola D."/>
            <person name="Flot J.-F."/>
            <person name="Tambutte S."/>
            <person name="Allemand D."/>
            <person name="Aranda M."/>
        </authorList>
    </citation>
    <scope>NUCLEOTIDE SEQUENCE [LARGE SCALE GENOMIC DNA]</scope>
</reference>
<keyword evidence="3" id="KW-1185">Reference proteome</keyword>
<dbReference type="Pfam" id="PF00078">
    <property type="entry name" value="RVT_1"/>
    <property type="match status" value="1"/>
</dbReference>
<accession>A0A2B4RMK1</accession>
<dbReference type="PANTHER" id="PTHR47510">
    <property type="entry name" value="REVERSE TRANSCRIPTASE DOMAIN-CONTAINING PROTEIN"/>
    <property type="match status" value="1"/>
</dbReference>
<dbReference type="PANTHER" id="PTHR47510:SF3">
    <property type="entry name" value="ENDO_EXONUCLEASE_PHOSPHATASE DOMAIN-CONTAINING PROTEIN"/>
    <property type="match status" value="1"/>
</dbReference>
<dbReference type="OrthoDB" id="5959732at2759"/>
<protein>
    <submittedName>
        <fullName evidence="2">Putative RNA-directed DNA polymerase from transposon BS</fullName>
    </submittedName>
</protein>
<sequence>MMDSLSRIESDIPGAGIILAGDWNRANVSPVIKQFRLTQVVHFPTRGNRTLDKVLTNLTEHYEKPSPFPPFGLSDHCTVGLFPKIRSKANIPAYRTVTTRAVNAESKQAFGRYMTGVDWSLIDTIDSVQEQYAHFSHLIHIGLDSILPKKRVKFHRNDAPWISPKLKALIAHRQRAYYQDNKPLFHYYRNKVNRERKLCKRSYYNTKVSVLTENNPKMWWSECRRLCGMNKTSTSVANQLLASKPATSINLKILANEINTALLEPQASFDPLLDNIETVSTEGFKNPIISLEATFKCLSTVISSKAGGPDNIPNWVLRDFAPELAQPLRCIINSSISQGTLPDIWKCANITPLPKTKIVEDAAKDLRPISLTPTLSKIAEHYVVHEHVKPALLKRLEPDQFGCIPGSSTAHALINLMHNWAQATDGTGNTVRIFALDYRKAFDLIDHSLLLSKLSTYNINPYIINWIIAFLKDRKQRVKLAHDCLSEWGSVRAGVPQGTKLGPWLFLVMINDLKVPSASDCIKYVDDTTVYEIISKGGPSNAQSMINEVATWSTLNSFQLHPKKCNELRVSFVRSPPSYDLIEINGSKLPAAIKVFFSINVYKKKEILLVTLSPGNATPVIHNLALN</sequence>
<keyword evidence="2" id="KW-0548">Nucleotidyltransferase</keyword>
<organism evidence="2 3">
    <name type="scientific">Stylophora pistillata</name>
    <name type="common">Smooth cauliflower coral</name>
    <dbReference type="NCBI Taxonomy" id="50429"/>
    <lineage>
        <taxon>Eukaryota</taxon>
        <taxon>Metazoa</taxon>
        <taxon>Cnidaria</taxon>
        <taxon>Anthozoa</taxon>
        <taxon>Hexacorallia</taxon>
        <taxon>Scleractinia</taxon>
        <taxon>Astrocoeniina</taxon>
        <taxon>Pocilloporidae</taxon>
        <taxon>Stylophora</taxon>
    </lineage>
</organism>
<evidence type="ECO:0000313" key="3">
    <source>
        <dbReference type="Proteomes" id="UP000225706"/>
    </source>
</evidence>
<dbReference type="AlphaFoldDB" id="A0A2B4RMK1"/>
<comment type="caution">
    <text evidence="2">The sequence shown here is derived from an EMBL/GenBank/DDBJ whole genome shotgun (WGS) entry which is preliminary data.</text>
</comment>
<evidence type="ECO:0000259" key="1">
    <source>
        <dbReference type="PROSITE" id="PS50878"/>
    </source>
</evidence>
<dbReference type="CDD" id="cd01650">
    <property type="entry name" value="RT_nLTR_like"/>
    <property type="match status" value="1"/>
</dbReference>
<gene>
    <name evidence="2" type="primary">RTase</name>
    <name evidence="2" type="ORF">AWC38_SpisGene18173</name>
</gene>
<dbReference type="GO" id="GO:0003964">
    <property type="term" value="F:RNA-directed DNA polymerase activity"/>
    <property type="evidence" value="ECO:0007669"/>
    <property type="project" value="UniProtKB-KW"/>
</dbReference>
<name>A0A2B4RMK1_STYPI</name>
<proteinExistence type="predicted"/>
<keyword evidence="2" id="KW-0808">Transferase</keyword>
<keyword evidence="2" id="KW-0695">RNA-directed DNA polymerase</keyword>
<dbReference type="EMBL" id="LSMT01000469">
    <property type="protein sequence ID" value="PFX17495.1"/>
    <property type="molecule type" value="Genomic_DNA"/>
</dbReference>